<comment type="caution">
    <text evidence="12">The sequence shown here is derived from an EMBL/GenBank/DDBJ whole genome shotgun (WGS) entry which is preliminary data.</text>
</comment>
<organism evidence="12 13">
    <name type="scientific">Uliginosibacterium paludis</name>
    <dbReference type="NCBI Taxonomy" id="1615952"/>
    <lineage>
        <taxon>Bacteria</taxon>
        <taxon>Pseudomonadati</taxon>
        <taxon>Pseudomonadota</taxon>
        <taxon>Betaproteobacteria</taxon>
        <taxon>Rhodocyclales</taxon>
        <taxon>Zoogloeaceae</taxon>
        <taxon>Uliginosibacterium</taxon>
    </lineage>
</organism>
<evidence type="ECO:0000313" key="13">
    <source>
        <dbReference type="Proteomes" id="UP001548590"/>
    </source>
</evidence>
<dbReference type="RefSeq" id="WP_345925023.1">
    <property type="nucleotide sequence ID" value="NZ_JBDIVF010000002.1"/>
</dbReference>
<comment type="function">
    <text evidence="2">Catalyzes the phosphorylation of D-fructose 6-phosphate, the first committing step of glycolysis. Uses inorganic phosphate (PPi) as phosphoryl donor instead of ATP like common ATP-dependent phosphofructokinases (ATP-PFKs), which renders the reaction reversible, and can thus function both in glycolysis and gluconeogenesis. Consistently, PPi-PFK can replace the enzymes of both the forward (ATP-PFK) and reverse (fructose-bisphosphatase (FBPase)) reactions.</text>
</comment>
<dbReference type="Proteomes" id="UP001548590">
    <property type="component" value="Unassembled WGS sequence"/>
</dbReference>
<evidence type="ECO:0000256" key="1">
    <source>
        <dbReference type="ARBA" id="ARBA00001946"/>
    </source>
</evidence>
<evidence type="ECO:0000256" key="6">
    <source>
        <dbReference type="ARBA" id="ARBA00022777"/>
    </source>
</evidence>
<keyword evidence="5" id="KW-0479">Metal-binding</keyword>
<evidence type="ECO:0000256" key="2">
    <source>
        <dbReference type="ARBA" id="ARBA00003138"/>
    </source>
</evidence>
<dbReference type="SUPFAM" id="SSF53784">
    <property type="entry name" value="Phosphofructokinase"/>
    <property type="match status" value="1"/>
</dbReference>
<evidence type="ECO:0000256" key="7">
    <source>
        <dbReference type="ARBA" id="ARBA00022842"/>
    </source>
</evidence>
<keyword evidence="8" id="KW-0324">Glycolysis</keyword>
<proteinExistence type="inferred from homology"/>
<feature type="domain" description="Phosphofructokinase" evidence="11">
    <location>
        <begin position="89"/>
        <end position="459"/>
    </location>
</feature>
<keyword evidence="4 12" id="KW-0808">Transferase</keyword>
<evidence type="ECO:0000256" key="3">
    <source>
        <dbReference type="ARBA" id="ARBA00022490"/>
    </source>
</evidence>
<dbReference type="GO" id="GO:0047334">
    <property type="term" value="F:diphosphate-fructose-6-phosphate 1-phosphotransferase activity"/>
    <property type="evidence" value="ECO:0007669"/>
    <property type="project" value="UniProtKB-EC"/>
</dbReference>
<keyword evidence="7" id="KW-0460">Magnesium</keyword>
<evidence type="ECO:0000256" key="4">
    <source>
        <dbReference type="ARBA" id="ARBA00022679"/>
    </source>
</evidence>
<dbReference type="InterPro" id="IPR035966">
    <property type="entry name" value="PKF_sf"/>
</dbReference>
<dbReference type="InterPro" id="IPR000023">
    <property type="entry name" value="Phosphofructokinase_dom"/>
</dbReference>
<dbReference type="InterPro" id="IPR022953">
    <property type="entry name" value="ATP_PFK"/>
</dbReference>
<sequence>MSTLAAQLQQMEAHRSVFENEVRKLPLPTCTAFGSAAAPQAITFAASGQVLSTKDSATVAERFAQTVKASGNAVLRSAGKAPTRVSGKRVAALFSGGPAAGGHNVLCGLKKMLGADNTLLGVKGGPKGLLQGKLFEISDADADSILNTGGFDFLGTDRTKIKTPEQFEQVRQTCIAHNLDAIVIIGGDDSNTNAAILAEFLFSGIKADGSGVQVIGAPKTIDGDLQVPGLLPISFGFDTATRIYAELAGNILQDTRSSLKYWHFIKLMGRSASHVTLEVALQAKPAITLISEEVAEKKLSLGAIVGQIADAVVARYRSKELKHGVVLVPEGLIEFIPEMNALIAELNDLLAHHADAFAAQEEAARPAFIAGKLSAGSAALFASLPGYIVKMLLADRDSHGNLQVSLIPTEQLLSDMVAAHLKKTAPEVPFATQHHFFGYEGRCGAPTLFDAAYTWNLGLTVGALILDGRTGYMASVSGLTSGGEPLAIPLSGLLNIERRHGKDEYVIEKALVRTHAPAMQYFVSRREAWAADDLFASPGPRQLWGPAAKQMPMTVALNDGADALLFRIGE</sequence>
<name>A0ABV2CP80_9RHOO</name>
<dbReference type="Gene3D" id="3.40.50.450">
    <property type="match status" value="1"/>
</dbReference>
<keyword evidence="13" id="KW-1185">Reference proteome</keyword>
<dbReference type="NCBIfam" id="NF005482">
    <property type="entry name" value="PRK07085.1"/>
    <property type="match status" value="1"/>
</dbReference>
<gene>
    <name evidence="12" type="ORF">ABVT11_07705</name>
</gene>
<dbReference type="Gene3D" id="3.40.50.460">
    <property type="entry name" value="Phosphofructokinase domain"/>
    <property type="match status" value="1"/>
</dbReference>
<comment type="similarity">
    <text evidence="9">Belongs to the phosphofructokinase type A (PFKA) family.</text>
</comment>
<comment type="catalytic activity">
    <reaction evidence="10">
        <text>beta-D-fructose 6-phosphate + diphosphate = beta-D-fructose 1,6-bisphosphate + phosphate + H(+)</text>
        <dbReference type="Rhea" id="RHEA:13613"/>
        <dbReference type="ChEBI" id="CHEBI:15378"/>
        <dbReference type="ChEBI" id="CHEBI:32966"/>
        <dbReference type="ChEBI" id="CHEBI:33019"/>
        <dbReference type="ChEBI" id="CHEBI:43474"/>
        <dbReference type="ChEBI" id="CHEBI:57634"/>
        <dbReference type="EC" id="2.7.1.90"/>
    </reaction>
</comment>
<dbReference type="Gene3D" id="1.10.10.480">
    <property type="entry name" value="Phosphofructokinase, domain 3"/>
    <property type="match status" value="1"/>
</dbReference>
<evidence type="ECO:0000313" key="12">
    <source>
        <dbReference type="EMBL" id="MET1489709.1"/>
    </source>
</evidence>
<evidence type="ECO:0000256" key="8">
    <source>
        <dbReference type="ARBA" id="ARBA00023152"/>
    </source>
</evidence>
<reference evidence="12 13" key="1">
    <citation type="submission" date="2024-07" db="EMBL/GenBank/DDBJ databases">
        <title>Uliginosibacterium paludis KCTC:42655.</title>
        <authorList>
            <person name="Kim M.K."/>
        </authorList>
    </citation>
    <scope>NUCLEOTIDE SEQUENCE [LARGE SCALE GENOMIC DNA]</scope>
    <source>
        <strain evidence="12 13">KCTC 42655</strain>
    </source>
</reference>
<keyword evidence="6" id="KW-0418">Kinase</keyword>
<accession>A0ABV2CP80</accession>
<comment type="cofactor">
    <cofactor evidence="1">
        <name>Mg(2+)</name>
        <dbReference type="ChEBI" id="CHEBI:18420"/>
    </cofactor>
</comment>
<dbReference type="PANTHER" id="PTHR43650:SF1">
    <property type="entry name" value="PYROPHOSPHATE--FRUCTOSE 6-PHOSPHATE 1-PHOSPHOTRANSFERASE SUBUNIT BETA 2"/>
    <property type="match status" value="1"/>
</dbReference>
<dbReference type="PRINTS" id="PR00476">
    <property type="entry name" value="PHFRCTKINASE"/>
</dbReference>
<protein>
    <submittedName>
        <fullName evidence="12">Diphosphate--fructose-6-phosphate 1-phosphotransferase</fullName>
        <ecNumber evidence="12">2.7.1.90</ecNumber>
    </submittedName>
</protein>
<evidence type="ECO:0000256" key="9">
    <source>
        <dbReference type="ARBA" id="ARBA00038478"/>
    </source>
</evidence>
<dbReference type="EMBL" id="JBEWLZ010000003">
    <property type="protein sequence ID" value="MET1489709.1"/>
    <property type="molecule type" value="Genomic_DNA"/>
</dbReference>
<evidence type="ECO:0000259" key="11">
    <source>
        <dbReference type="Pfam" id="PF00365"/>
    </source>
</evidence>
<evidence type="ECO:0000256" key="10">
    <source>
        <dbReference type="ARBA" id="ARBA00048072"/>
    </source>
</evidence>
<dbReference type="Pfam" id="PF00365">
    <property type="entry name" value="PFK"/>
    <property type="match status" value="1"/>
</dbReference>
<evidence type="ECO:0000256" key="5">
    <source>
        <dbReference type="ARBA" id="ARBA00022723"/>
    </source>
</evidence>
<keyword evidence="3" id="KW-0963">Cytoplasm</keyword>
<dbReference type="PANTHER" id="PTHR43650">
    <property type="entry name" value="PYROPHOSPHATE--FRUCTOSE 6-PHOSPHATE 1-PHOSPHOTRANSFERASE"/>
    <property type="match status" value="1"/>
</dbReference>
<dbReference type="EC" id="2.7.1.90" evidence="12"/>